<dbReference type="GeneID" id="27335316"/>
<dbReference type="OrthoDB" id="6612291at2759"/>
<feature type="transmembrane region" description="Helical" evidence="9">
    <location>
        <begin position="54"/>
        <end position="74"/>
    </location>
</feature>
<reference evidence="11 12" key="1">
    <citation type="submission" date="2015-01" db="EMBL/GenBank/DDBJ databases">
        <title>The Genome Sequence of Exophiala spinifera CBS89968.</title>
        <authorList>
            <consortium name="The Broad Institute Genomics Platform"/>
            <person name="Cuomo C."/>
            <person name="de Hoog S."/>
            <person name="Gorbushina A."/>
            <person name="Stielow B."/>
            <person name="Teixiera M."/>
            <person name="Abouelleil A."/>
            <person name="Chapman S.B."/>
            <person name="Priest M."/>
            <person name="Young S.K."/>
            <person name="Wortman J."/>
            <person name="Nusbaum C."/>
            <person name="Birren B."/>
        </authorList>
    </citation>
    <scope>NUCLEOTIDE SEQUENCE [LARGE SCALE GENOMIC DNA]</scope>
    <source>
        <strain evidence="11 12">CBS 89968</strain>
    </source>
</reference>
<keyword evidence="12" id="KW-1185">Reference proteome</keyword>
<evidence type="ECO:0000256" key="6">
    <source>
        <dbReference type="ARBA" id="ARBA00023136"/>
    </source>
</evidence>
<dbReference type="HOGENOM" id="CLU_001265_30_13_1"/>
<evidence type="ECO:0000256" key="7">
    <source>
        <dbReference type="RuleBase" id="RU003346"/>
    </source>
</evidence>
<dbReference type="SUPFAM" id="SSF103473">
    <property type="entry name" value="MFS general substrate transporter"/>
    <property type="match status" value="1"/>
</dbReference>
<evidence type="ECO:0000256" key="2">
    <source>
        <dbReference type="ARBA" id="ARBA00010992"/>
    </source>
</evidence>
<name>A0A0D1YDJ2_9EURO</name>
<dbReference type="InterPro" id="IPR050360">
    <property type="entry name" value="MFS_Sugar_Transporters"/>
</dbReference>
<feature type="compositionally biased region" description="Basic and acidic residues" evidence="8">
    <location>
        <begin position="494"/>
        <end position="507"/>
    </location>
</feature>
<organism evidence="11 12">
    <name type="scientific">Exophiala spinifera</name>
    <dbReference type="NCBI Taxonomy" id="91928"/>
    <lineage>
        <taxon>Eukaryota</taxon>
        <taxon>Fungi</taxon>
        <taxon>Dikarya</taxon>
        <taxon>Ascomycota</taxon>
        <taxon>Pezizomycotina</taxon>
        <taxon>Eurotiomycetes</taxon>
        <taxon>Chaetothyriomycetidae</taxon>
        <taxon>Chaetothyriales</taxon>
        <taxon>Herpotrichiellaceae</taxon>
        <taxon>Exophiala</taxon>
    </lineage>
</organism>
<evidence type="ECO:0000256" key="3">
    <source>
        <dbReference type="ARBA" id="ARBA00022448"/>
    </source>
</evidence>
<dbReference type="AlphaFoldDB" id="A0A0D1YDJ2"/>
<feature type="region of interest" description="Disordered" evidence="8">
    <location>
        <begin position="479"/>
        <end position="507"/>
    </location>
</feature>
<dbReference type="PROSITE" id="PS50850">
    <property type="entry name" value="MFS"/>
    <property type="match status" value="1"/>
</dbReference>
<dbReference type="InterPro" id="IPR036259">
    <property type="entry name" value="MFS_trans_sf"/>
</dbReference>
<keyword evidence="3 7" id="KW-0813">Transport</keyword>
<dbReference type="VEuPathDB" id="FungiDB:PV08_08233"/>
<proteinExistence type="inferred from homology"/>
<evidence type="ECO:0000313" key="11">
    <source>
        <dbReference type="EMBL" id="KIW13046.1"/>
    </source>
</evidence>
<dbReference type="InterPro" id="IPR005829">
    <property type="entry name" value="Sugar_transporter_CS"/>
</dbReference>
<keyword evidence="6 9" id="KW-0472">Membrane</keyword>
<feature type="transmembrane region" description="Helical" evidence="9">
    <location>
        <begin position="268"/>
        <end position="285"/>
    </location>
</feature>
<dbReference type="InterPro" id="IPR003663">
    <property type="entry name" value="Sugar/inositol_transpt"/>
</dbReference>
<feature type="transmembrane region" description="Helical" evidence="9">
    <location>
        <begin position="12"/>
        <end position="34"/>
    </location>
</feature>
<feature type="domain" description="Major facilitator superfamily (MFS) profile" evidence="10">
    <location>
        <begin position="12"/>
        <end position="456"/>
    </location>
</feature>
<comment type="similarity">
    <text evidence="2 7">Belongs to the major facilitator superfamily. Sugar transporter (TC 2.A.1.1) family.</text>
</comment>
<comment type="subcellular location">
    <subcellularLocation>
        <location evidence="1">Membrane</location>
        <topology evidence="1">Multi-pass membrane protein</topology>
    </subcellularLocation>
</comment>
<dbReference type="PROSITE" id="PS00217">
    <property type="entry name" value="SUGAR_TRANSPORT_2"/>
    <property type="match status" value="1"/>
</dbReference>
<feature type="transmembrane region" description="Helical" evidence="9">
    <location>
        <begin position="368"/>
        <end position="391"/>
    </location>
</feature>
<dbReference type="InterPro" id="IPR005828">
    <property type="entry name" value="MFS_sugar_transport-like"/>
</dbReference>
<dbReference type="RefSeq" id="XP_016233262.1">
    <property type="nucleotide sequence ID" value="XM_016382559.1"/>
</dbReference>
<evidence type="ECO:0000256" key="4">
    <source>
        <dbReference type="ARBA" id="ARBA00022692"/>
    </source>
</evidence>
<dbReference type="PANTHER" id="PTHR48022">
    <property type="entry name" value="PLASTIDIC GLUCOSE TRANSPORTER 4"/>
    <property type="match status" value="1"/>
</dbReference>
<evidence type="ECO:0000256" key="9">
    <source>
        <dbReference type="SAM" id="Phobius"/>
    </source>
</evidence>
<feature type="transmembrane region" description="Helical" evidence="9">
    <location>
        <begin position="142"/>
        <end position="167"/>
    </location>
</feature>
<keyword evidence="4 9" id="KW-0812">Transmembrane</keyword>
<dbReference type="EMBL" id="KN847497">
    <property type="protein sequence ID" value="KIW13046.1"/>
    <property type="molecule type" value="Genomic_DNA"/>
</dbReference>
<gene>
    <name evidence="11" type="ORF">PV08_08233</name>
</gene>
<feature type="transmembrane region" description="Helical" evidence="9">
    <location>
        <begin position="305"/>
        <end position="325"/>
    </location>
</feature>
<evidence type="ECO:0000259" key="10">
    <source>
        <dbReference type="PROSITE" id="PS50850"/>
    </source>
</evidence>
<dbReference type="PRINTS" id="PR00171">
    <property type="entry name" value="SUGRTRNSPORT"/>
</dbReference>
<evidence type="ECO:0000256" key="8">
    <source>
        <dbReference type="SAM" id="MobiDB-lite"/>
    </source>
</evidence>
<accession>A0A0D1YDJ2</accession>
<dbReference type="GO" id="GO:0005351">
    <property type="term" value="F:carbohydrate:proton symporter activity"/>
    <property type="evidence" value="ECO:0007669"/>
    <property type="project" value="TreeGrafter"/>
</dbReference>
<dbReference type="GO" id="GO:0016020">
    <property type="term" value="C:membrane"/>
    <property type="evidence" value="ECO:0007669"/>
    <property type="project" value="UniProtKB-SubCell"/>
</dbReference>
<protein>
    <recommendedName>
        <fullName evidence="10">Major facilitator superfamily (MFS) profile domain-containing protein</fullName>
    </recommendedName>
</protein>
<evidence type="ECO:0000256" key="1">
    <source>
        <dbReference type="ARBA" id="ARBA00004141"/>
    </source>
</evidence>
<evidence type="ECO:0000256" key="5">
    <source>
        <dbReference type="ARBA" id="ARBA00022989"/>
    </source>
</evidence>
<sequence length="507" mass="54712">MALSPSAVRILIVIFVALGSLTYGYSSSIIATTLGQPSFITYFHMDTRPNATDISGAINGLFQAGGFIGTLVCYLTADWLGRRKALALWSIVAIISGALQAGSVTIGMFMAMRGVTGASIGALVTLVPLYQSEIAPPKIRGLLVGMHGGMIGTGYMIASYVGLGFYFVDASGAQWRIPLAIQCVPPLLLTAGVMLLPETPRWLLLNDRVEEAFAAFKATRAETSDALLSDDEAIRADFELLHRQTVHEVANDVPFIDLFRKPTLRRRCIIGFLTTFGCQATATIVINNYGPLLYKGLGFGTVQQLLIQCGWITVAPLGNFINALLVDHMGRVRMLVLGWSGCVIALVGECVTVSVFSRTGEKGAASGAVFFLFLHVAIFTLCCDATSYVYAAEIFPTPVRAKGLSVSVSGLFFATIIFTTAAPTAFANIGWKYYLIFVVLTTVITIYAYFTFPETRKRSLEEIQAIFGDAVEGVSVDDVPEHAAPQETSDEDKDEKIKVDLSKSKHG</sequence>
<dbReference type="PANTHER" id="PTHR48022:SF11">
    <property type="entry name" value="MONOSACCHARIDE TRANSPORTER (HXT8), PUTATIVE (AFU_ORTHOLOGUE AFUA_2G08120)-RELATED"/>
    <property type="match status" value="1"/>
</dbReference>
<dbReference type="Proteomes" id="UP000053328">
    <property type="component" value="Unassembled WGS sequence"/>
</dbReference>
<keyword evidence="5 9" id="KW-1133">Transmembrane helix</keyword>
<dbReference type="Gene3D" id="1.20.1250.20">
    <property type="entry name" value="MFS general substrate transporter like domains"/>
    <property type="match status" value="1"/>
</dbReference>
<feature type="transmembrane region" description="Helical" evidence="9">
    <location>
        <begin position="337"/>
        <end position="356"/>
    </location>
</feature>
<feature type="transmembrane region" description="Helical" evidence="9">
    <location>
        <begin position="403"/>
        <end position="427"/>
    </location>
</feature>
<feature type="transmembrane region" description="Helical" evidence="9">
    <location>
        <begin position="433"/>
        <end position="452"/>
    </location>
</feature>
<dbReference type="InterPro" id="IPR020846">
    <property type="entry name" value="MFS_dom"/>
</dbReference>
<dbReference type="NCBIfam" id="TIGR00879">
    <property type="entry name" value="SP"/>
    <property type="match status" value="1"/>
</dbReference>
<feature type="transmembrane region" description="Helical" evidence="9">
    <location>
        <begin position="86"/>
        <end position="104"/>
    </location>
</feature>
<dbReference type="Pfam" id="PF00083">
    <property type="entry name" value="Sugar_tr"/>
    <property type="match status" value="1"/>
</dbReference>
<evidence type="ECO:0000313" key="12">
    <source>
        <dbReference type="Proteomes" id="UP000053328"/>
    </source>
</evidence>